<dbReference type="GO" id="GO:0001228">
    <property type="term" value="F:DNA-binding transcription activator activity, RNA polymerase II-specific"/>
    <property type="evidence" value="ECO:0007669"/>
    <property type="project" value="TreeGrafter"/>
</dbReference>
<dbReference type="InterPro" id="IPR004827">
    <property type="entry name" value="bZIP"/>
</dbReference>
<evidence type="ECO:0000256" key="6">
    <source>
        <dbReference type="SAM" id="MobiDB-lite"/>
    </source>
</evidence>
<comment type="caution">
    <text evidence="8">The sequence shown here is derived from an EMBL/GenBank/DDBJ whole genome shotgun (WGS) entry which is preliminary data.</text>
</comment>
<reference evidence="8" key="1">
    <citation type="submission" date="2022-10" db="EMBL/GenBank/DDBJ databases">
        <title>Determination and structural analysis of whole genome sequence of Sarocladium strictum F4-1.</title>
        <authorList>
            <person name="Hu L."/>
            <person name="Jiang Y."/>
        </authorList>
    </citation>
    <scope>NUCLEOTIDE SEQUENCE</scope>
    <source>
        <strain evidence="8">F4-1</strain>
    </source>
</reference>
<dbReference type="Gene3D" id="1.20.5.170">
    <property type="match status" value="1"/>
</dbReference>
<evidence type="ECO:0000256" key="5">
    <source>
        <dbReference type="ARBA" id="ARBA00023242"/>
    </source>
</evidence>
<proteinExistence type="predicted"/>
<dbReference type="GO" id="GO:0005634">
    <property type="term" value="C:nucleus"/>
    <property type="evidence" value="ECO:0007669"/>
    <property type="project" value="UniProtKB-SubCell"/>
</dbReference>
<name>A0AA39GKR9_SARSR</name>
<feature type="compositionally biased region" description="Polar residues" evidence="6">
    <location>
        <begin position="1"/>
        <end position="10"/>
    </location>
</feature>
<dbReference type="PANTHER" id="PTHR13044">
    <property type="entry name" value="ACTIVATING TRANSCRIPTION FACTOR ATF 4/5"/>
    <property type="match status" value="1"/>
</dbReference>
<gene>
    <name evidence="8" type="ORF">NLU13_2773</name>
</gene>
<keyword evidence="3" id="KW-0238">DNA-binding</keyword>
<evidence type="ECO:0000256" key="3">
    <source>
        <dbReference type="ARBA" id="ARBA00023125"/>
    </source>
</evidence>
<dbReference type="Proteomes" id="UP001175261">
    <property type="component" value="Unassembled WGS sequence"/>
</dbReference>
<dbReference type="PANTHER" id="PTHR13044:SF14">
    <property type="entry name" value="CRYPTOCEPHAL, ISOFORM A"/>
    <property type="match status" value="1"/>
</dbReference>
<evidence type="ECO:0000256" key="2">
    <source>
        <dbReference type="ARBA" id="ARBA00023015"/>
    </source>
</evidence>
<keyword evidence="5" id="KW-0539">Nucleus</keyword>
<keyword evidence="4" id="KW-0804">Transcription</keyword>
<dbReference type="AlphaFoldDB" id="A0AA39GKR9"/>
<protein>
    <recommendedName>
        <fullName evidence="7">BZIP domain-containing protein</fullName>
    </recommendedName>
</protein>
<feature type="compositionally biased region" description="Polar residues" evidence="6">
    <location>
        <begin position="260"/>
        <end position="270"/>
    </location>
</feature>
<feature type="region of interest" description="Disordered" evidence="6">
    <location>
        <begin position="1"/>
        <end position="106"/>
    </location>
</feature>
<feature type="compositionally biased region" description="Basic and acidic residues" evidence="6">
    <location>
        <begin position="434"/>
        <end position="449"/>
    </location>
</feature>
<dbReference type="EMBL" id="JAPDFR010000002">
    <property type="protein sequence ID" value="KAK0389198.1"/>
    <property type="molecule type" value="Genomic_DNA"/>
</dbReference>
<sequence>MSQSGAASSQPPRPHSPSFIPNISPEGLRPEAAVASTGVGSTRADSSVSAENHKEETHGYRSRSTIGAVLNPAEQHSSSTERRTPPPIGPAAAQGPGQTLTPAGPLKIAPFAHVQHAGPDHFVGRGAPTPMPDGSRKILSPRGPRAASASYAHPQFTGSPHLTAGPEAPSNYPQDASVALPRPQVNQLPPISSATSLPGTPIVSASQPVRTNSQPSLGPSHPIAPAAFASAAHRRPWPASTQPSQHHTVADGPSGFPRSASVSGLTSPAGWQNLLRDRQGLASSEGNEVITGRLPDGSEIPLTIDITTGSARQSQKRSRNAEASGRHRSKRKAQTSDMQKEIESLKEERESSQQRMNELARERDFYREERNRLRDLVSRTPQISHLAHGPPSPETSRAHDHTTGAAVGAPGTSETSSTEHRRQLQGYPAPHTTSEVHGEILAHQSETDMHGAAQQSGYHRPPIPHEPSRGPAGNVTAGASEQRPLGAGRTSSAPQLPPIGAVGNSLGHLRAHIQPWDSDRLQDQWNQVHGRHKPGWSTGRPDTPDAPR</sequence>
<evidence type="ECO:0000313" key="8">
    <source>
        <dbReference type="EMBL" id="KAK0389198.1"/>
    </source>
</evidence>
<organism evidence="8 9">
    <name type="scientific">Sarocladium strictum</name>
    <name type="common">Black bundle disease fungus</name>
    <name type="synonym">Acremonium strictum</name>
    <dbReference type="NCBI Taxonomy" id="5046"/>
    <lineage>
        <taxon>Eukaryota</taxon>
        <taxon>Fungi</taxon>
        <taxon>Dikarya</taxon>
        <taxon>Ascomycota</taxon>
        <taxon>Pezizomycotina</taxon>
        <taxon>Sordariomycetes</taxon>
        <taxon>Hypocreomycetidae</taxon>
        <taxon>Hypocreales</taxon>
        <taxon>Sarocladiaceae</taxon>
        <taxon>Sarocladium</taxon>
    </lineage>
</organism>
<feature type="region of interest" description="Disordered" evidence="6">
    <location>
        <begin position="118"/>
        <end position="548"/>
    </location>
</feature>
<comment type="subcellular location">
    <subcellularLocation>
        <location evidence="1">Nucleus</location>
    </subcellularLocation>
</comment>
<evidence type="ECO:0000256" key="4">
    <source>
        <dbReference type="ARBA" id="ARBA00023163"/>
    </source>
</evidence>
<dbReference type="PROSITE" id="PS50217">
    <property type="entry name" value="BZIP"/>
    <property type="match status" value="1"/>
</dbReference>
<accession>A0AA39GKR9</accession>
<feature type="compositionally biased region" description="Polar residues" evidence="6">
    <location>
        <begin position="38"/>
        <end position="50"/>
    </location>
</feature>
<feature type="compositionally biased region" description="Basic and acidic residues" evidence="6">
    <location>
        <begin position="338"/>
        <end position="377"/>
    </location>
</feature>
<evidence type="ECO:0000256" key="1">
    <source>
        <dbReference type="ARBA" id="ARBA00004123"/>
    </source>
</evidence>
<dbReference type="GO" id="GO:0000977">
    <property type="term" value="F:RNA polymerase II transcription regulatory region sequence-specific DNA binding"/>
    <property type="evidence" value="ECO:0007669"/>
    <property type="project" value="TreeGrafter"/>
</dbReference>
<feature type="domain" description="BZIP" evidence="7">
    <location>
        <begin position="310"/>
        <end position="373"/>
    </location>
</feature>
<keyword evidence="9" id="KW-1185">Reference proteome</keyword>
<evidence type="ECO:0000259" key="7">
    <source>
        <dbReference type="PROSITE" id="PS50217"/>
    </source>
</evidence>
<feature type="compositionally biased region" description="Low complexity" evidence="6">
    <location>
        <begin position="219"/>
        <end position="231"/>
    </location>
</feature>
<keyword evidence="2" id="KW-0805">Transcription regulation</keyword>
<evidence type="ECO:0000313" key="9">
    <source>
        <dbReference type="Proteomes" id="UP001175261"/>
    </source>
</evidence>
<feature type="compositionally biased region" description="Polar residues" evidence="6">
    <location>
        <begin position="184"/>
        <end position="217"/>
    </location>
</feature>